<dbReference type="GO" id="GO:0008982">
    <property type="term" value="F:protein-N(PI)-phosphohistidine-sugar phosphotransferase activity"/>
    <property type="evidence" value="ECO:0007669"/>
    <property type="project" value="InterPro"/>
</dbReference>
<dbReference type="RefSeq" id="WP_055161930.1">
    <property type="nucleotide sequence ID" value="NZ_CZAU01000040.1"/>
</dbReference>
<sequence length="159" mass="17733">MSNIVLARIDDRLIHGQVMTAWVQYTGGNEIVIADDKVANDPFLSAVITGAVPKHLKAEAMTLEKAADYLKKEKDNEDKKFIVLAKGPEAYESLIEKGVDITEINLGGMGSKQERSKLYKNISASDSERELFKKIMAQNVHVYIQVVPNMEKVELEKAL</sequence>
<dbReference type="SUPFAM" id="SSF52728">
    <property type="entry name" value="PTS IIb component"/>
    <property type="match status" value="1"/>
</dbReference>
<dbReference type="GO" id="GO:0009401">
    <property type="term" value="P:phosphoenolpyruvate-dependent sugar phosphotransferase system"/>
    <property type="evidence" value="ECO:0007669"/>
    <property type="project" value="UniProtKB-KW"/>
</dbReference>
<keyword evidence="6" id="KW-0598">Phosphotransferase system</keyword>
<gene>
    <name evidence="9" type="primary">levE_2</name>
    <name evidence="9" type="ORF">ERS852520_03011</name>
</gene>
<proteinExistence type="predicted"/>
<comment type="subcellular location">
    <subcellularLocation>
        <location evidence="1">Cytoplasm</location>
    </subcellularLocation>
</comment>
<evidence type="ECO:0000256" key="3">
    <source>
        <dbReference type="ARBA" id="ARBA00022490"/>
    </source>
</evidence>
<dbReference type="OrthoDB" id="9788818at2"/>
<feature type="domain" description="PTS EIIB type-4" evidence="8">
    <location>
        <begin position="1"/>
        <end position="159"/>
    </location>
</feature>
<dbReference type="Proteomes" id="UP000095564">
    <property type="component" value="Unassembled WGS sequence"/>
</dbReference>
<dbReference type="GO" id="GO:0005737">
    <property type="term" value="C:cytoplasm"/>
    <property type="evidence" value="ECO:0007669"/>
    <property type="project" value="UniProtKB-SubCell"/>
</dbReference>
<evidence type="ECO:0000259" key="8">
    <source>
        <dbReference type="PROSITE" id="PS51101"/>
    </source>
</evidence>
<reference evidence="9 10" key="1">
    <citation type="submission" date="2015-09" db="EMBL/GenBank/DDBJ databases">
        <authorList>
            <consortium name="Pathogen Informatics"/>
        </authorList>
    </citation>
    <scope>NUCLEOTIDE SEQUENCE [LARGE SCALE GENOMIC DNA]</scope>
    <source>
        <strain evidence="9 10">2789STDY5834908</strain>
    </source>
</reference>
<dbReference type="EMBL" id="CZAU01000040">
    <property type="protein sequence ID" value="CUQ08574.1"/>
    <property type="molecule type" value="Genomic_DNA"/>
</dbReference>
<dbReference type="AlphaFoldDB" id="A0A174TEJ5"/>
<evidence type="ECO:0000313" key="10">
    <source>
        <dbReference type="Proteomes" id="UP000095564"/>
    </source>
</evidence>
<accession>A0A174TEJ5</accession>
<dbReference type="Pfam" id="PF03830">
    <property type="entry name" value="PTSIIB_sorb"/>
    <property type="match status" value="1"/>
</dbReference>
<keyword evidence="7" id="KW-0418">Kinase</keyword>
<evidence type="ECO:0000256" key="1">
    <source>
        <dbReference type="ARBA" id="ARBA00004496"/>
    </source>
</evidence>
<keyword evidence="3" id="KW-0963">Cytoplasm</keyword>
<keyword evidence="2" id="KW-0813">Transport</keyword>
<evidence type="ECO:0000256" key="7">
    <source>
        <dbReference type="ARBA" id="ARBA00022777"/>
    </source>
</evidence>
<evidence type="ECO:0000256" key="2">
    <source>
        <dbReference type="ARBA" id="ARBA00022448"/>
    </source>
</evidence>
<evidence type="ECO:0000256" key="5">
    <source>
        <dbReference type="ARBA" id="ARBA00022679"/>
    </source>
</evidence>
<dbReference type="GO" id="GO:0016301">
    <property type="term" value="F:kinase activity"/>
    <property type="evidence" value="ECO:0007669"/>
    <property type="project" value="UniProtKB-KW"/>
</dbReference>
<evidence type="ECO:0000256" key="4">
    <source>
        <dbReference type="ARBA" id="ARBA00022597"/>
    </source>
</evidence>
<keyword evidence="5 9" id="KW-0808">Transferase</keyword>
<keyword evidence="4" id="KW-0762">Sugar transport</keyword>
<protein>
    <submittedName>
        <fullName evidence="9">Fructose-specific phosphotransferase enzyme IIB component</fullName>
        <ecNumber evidence="9">2.7.1.69</ecNumber>
    </submittedName>
</protein>
<dbReference type="InterPro" id="IPR004720">
    <property type="entry name" value="PTS_IIB_sorbose-sp"/>
</dbReference>
<evidence type="ECO:0000313" key="9">
    <source>
        <dbReference type="EMBL" id="CUQ08574.1"/>
    </source>
</evidence>
<dbReference type="PROSITE" id="PS51101">
    <property type="entry name" value="PTS_EIIB_TYPE_4"/>
    <property type="match status" value="1"/>
</dbReference>
<organism evidence="9 10">
    <name type="scientific">Anaerostipes hadrus</name>
    <dbReference type="NCBI Taxonomy" id="649756"/>
    <lineage>
        <taxon>Bacteria</taxon>
        <taxon>Bacillati</taxon>
        <taxon>Bacillota</taxon>
        <taxon>Clostridia</taxon>
        <taxon>Lachnospirales</taxon>
        <taxon>Lachnospiraceae</taxon>
        <taxon>Anaerostipes</taxon>
    </lineage>
</organism>
<dbReference type="Gene3D" id="3.40.35.10">
    <property type="entry name" value="Phosphotransferase system, sorbose subfamily IIB component"/>
    <property type="match status" value="1"/>
</dbReference>
<evidence type="ECO:0000256" key="6">
    <source>
        <dbReference type="ARBA" id="ARBA00022683"/>
    </source>
</evidence>
<dbReference type="EC" id="2.7.1.69" evidence="9"/>
<dbReference type="InterPro" id="IPR036667">
    <property type="entry name" value="PTS_IIB_sorbose-sp_sf"/>
</dbReference>
<name>A0A174TEJ5_ANAHA</name>